<gene>
    <name evidence="6" type="ORF">SAMN06296020_12229</name>
</gene>
<evidence type="ECO:0000259" key="5">
    <source>
        <dbReference type="PROSITE" id="PS50893"/>
    </source>
</evidence>
<comment type="similarity">
    <text evidence="1">Belongs to the ABC transporter superfamily.</text>
</comment>
<dbReference type="GO" id="GO:0005524">
    <property type="term" value="F:ATP binding"/>
    <property type="evidence" value="ECO:0007669"/>
    <property type="project" value="UniProtKB-KW"/>
</dbReference>
<dbReference type="PANTHER" id="PTHR43117:SF4">
    <property type="entry name" value="OSMOPROTECTANT IMPORT ATP-BINDING PROTEIN OSMV"/>
    <property type="match status" value="1"/>
</dbReference>
<dbReference type="RefSeq" id="WP_283410822.1">
    <property type="nucleotide sequence ID" value="NZ_FXUF01000022.1"/>
</dbReference>
<evidence type="ECO:0000313" key="7">
    <source>
        <dbReference type="Proteomes" id="UP001158066"/>
    </source>
</evidence>
<reference evidence="6" key="1">
    <citation type="submission" date="2017-05" db="EMBL/GenBank/DDBJ databases">
        <authorList>
            <person name="Varghese N."/>
            <person name="Submissions S."/>
        </authorList>
    </citation>
    <scope>NUCLEOTIDE SEQUENCE</scope>
    <source>
        <strain evidence="6">Su22</strain>
    </source>
</reference>
<organism evidence="6 7">
    <name type="scientific">Anoxynatronum buryatiense</name>
    <dbReference type="NCBI Taxonomy" id="489973"/>
    <lineage>
        <taxon>Bacteria</taxon>
        <taxon>Bacillati</taxon>
        <taxon>Bacillota</taxon>
        <taxon>Clostridia</taxon>
        <taxon>Eubacteriales</taxon>
        <taxon>Clostridiaceae</taxon>
        <taxon>Anoxynatronum</taxon>
    </lineage>
</organism>
<dbReference type="InterPro" id="IPR003439">
    <property type="entry name" value="ABC_transporter-like_ATP-bd"/>
</dbReference>
<dbReference type="PANTHER" id="PTHR43117">
    <property type="entry name" value="OSMOPROTECTANT IMPORT ATP-BINDING PROTEIN OSMV"/>
    <property type="match status" value="1"/>
</dbReference>
<dbReference type="Proteomes" id="UP001158066">
    <property type="component" value="Unassembled WGS sequence"/>
</dbReference>
<evidence type="ECO:0000313" key="6">
    <source>
        <dbReference type="EMBL" id="SMP71163.1"/>
    </source>
</evidence>
<dbReference type="AlphaFoldDB" id="A0AA45WZ27"/>
<keyword evidence="7" id="KW-1185">Reference proteome</keyword>
<dbReference type="SUPFAM" id="SSF52540">
    <property type="entry name" value="P-loop containing nucleoside triphosphate hydrolases"/>
    <property type="match status" value="1"/>
</dbReference>
<evidence type="ECO:0000256" key="4">
    <source>
        <dbReference type="ARBA" id="ARBA00022840"/>
    </source>
</evidence>
<dbReference type="InterPro" id="IPR003593">
    <property type="entry name" value="AAA+_ATPase"/>
</dbReference>
<dbReference type="GO" id="GO:0016887">
    <property type="term" value="F:ATP hydrolysis activity"/>
    <property type="evidence" value="ECO:0007669"/>
    <property type="project" value="InterPro"/>
</dbReference>
<proteinExistence type="inferred from homology"/>
<sequence>MLKEITILGGFQKNGEPEAVREVSIKVGQVYSIVGFTGSGKSQLINDIEQISQRDSISRRQILLDGNAPADNAMSRYEKNLVAHLSQNMNFILDMKVREFLIMHAGCRGFQEPDKKADEVIECANTFAGEAIKPGENLTRLSGGQSRSLMIADVAINGDSPVVLIDEVENAGIHRLKAMETLAAQQKIVLVVTHDPLLALLGEKRIVMGNGGMQRVLELASEEKSVRKMLEQMAGVIQTVQDQLRQGERVSVCSLM</sequence>
<name>A0AA45WZ27_9CLOT</name>
<evidence type="ECO:0000256" key="2">
    <source>
        <dbReference type="ARBA" id="ARBA00022448"/>
    </source>
</evidence>
<comment type="caution">
    <text evidence="6">The sequence shown here is derived from an EMBL/GenBank/DDBJ whole genome shotgun (WGS) entry which is preliminary data.</text>
</comment>
<dbReference type="Pfam" id="PF00005">
    <property type="entry name" value="ABC_tran"/>
    <property type="match status" value="1"/>
</dbReference>
<dbReference type="EMBL" id="FXUF01000022">
    <property type="protein sequence ID" value="SMP71163.1"/>
    <property type="molecule type" value="Genomic_DNA"/>
</dbReference>
<protein>
    <submittedName>
        <fullName evidence="6">ABC-type lipoprotein export system, ATPase component</fullName>
    </submittedName>
</protein>
<evidence type="ECO:0000256" key="1">
    <source>
        <dbReference type="ARBA" id="ARBA00005417"/>
    </source>
</evidence>
<keyword evidence="2" id="KW-0813">Transport</keyword>
<dbReference type="SMART" id="SM00382">
    <property type="entry name" value="AAA"/>
    <property type="match status" value="1"/>
</dbReference>
<dbReference type="InterPro" id="IPR027417">
    <property type="entry name" value="P-loop_NTPase"/>
</dbReference>
<dbReference type="PROSITE" id="PS50893">
    <property type="entry name" value="ABC_TRANSPORTER_2"/>
    <property type="match status" value="1"/>
</dbReference>
<keyword evidence="6" id="KW-0449">Lipoprotein</keyword>
<evidence type="ECO:0000256" key="3">
    <source>
        <dbReference type="ARBA" id="ARBA00022741"/>
    </source>
</evidence>
<accession>A0AA45WZ27</accession>
<keyword evidence="4" id="KW-0067">ATP-binding</keyword>
<dbReference type="Gene3D" id="3.40.50.300">
    <property type="entry name" value="P-loop containing nucleotide triphosphate hydrolases"/>
    <property type="match status" value="1"/>
</dbReference>
<feature type="domain" description="ABC transporter" evidence="5">
    <location>
        <begin position="2"/>
        <end position="236"/>
    </location>
</feature>
<keyword evidence="3" id="KW-0547">Nucleotide-binding</keyword>